<evidence type="ECO:0000313" key="3">
    <source>
        <dbReference type="Proteomes" id="UP000449092"/>
    </source>
</evidence>
<name>A0A845DIA1_9BACT</name>
<evidence type="ECO:0000313" key="2">
    <source>
        <dbReference type="EMBL" id="MYE37926.1"/>
    </source>
</evidence>
<accession>A0A845DIA1</accession>
<dbReference type="Proteomes" id="UP000449092">
    <property type="component" value="Unassembled WGS sequence"/>
</dbReference>
<reference evidence="2 3" key="1">
    <citation type="submission" date="2019-09" db="EMBL/GenBank/DDBJ databases">
        <title>Characterisation of the sponge microbiome using genome-centric metagenomics.</title>
        <authorList>
            <person name="Engelberts J.P."/>
            <person name="Robbins S.J."/>
            <person name="De Goeij J.M."/>
            <person name="Aranda M."/>
            <person name="Bell S.C."/>
            <person name="Webster N.S."/>
        </authorList>
    </citation>
    <scope>NUCLEOTIDE SEQUENCE [LARGE SCALE GENOMIC DNA]</scope>
    <source>
        <strain evidence="2">SB0662_bin_43</strain>
    </source>
</reference>
<protein>
    <submittedName>
        <fullName evidence="2">Uncharacterized protein</fullName>
    </submittedName>
</protein>
<dbReference type="AlphaFoldDB" id="A0A845DIA1"/>
<organism evidence="2 3">
    <name type="scientific">Candidatus Spechtbacteria bacterium SB0662_bin_43</name>
    <dbReference type="NCBI Taxonomy" id="2604897"/>
    <lineage>
        <taxon>Bacteria</taxon>
        <taxon>Candidatus Spechtiibacteriota</taxon>
    </lineage>
</organism>
<dbReference type="EMBL" id="VXOY01000002">
    <property type="protein sequence ID" value="MYE37926.1"/>
    <property type="molecule type" value="Genomic_DNA"/>
</dbReference>
<evidence type="ECO:0000256" key="1">
    <source>
        <dbReference type="SAM" id="MobiDB-lite"/>
    </source>
</evidence>
<sequence length="69" mass="8126">MMTLSFLKKSKRHKTKKHRVDPIAKFVSMSETERKKFIKKVIHKSSHTKTKSHRTTKAKVAKHKKAARK</sequence>
<comment type="caution">
    <text evidence="2">The sequence shown here is derived from an EMBL/GenBank/DDBJ whole genome shotgun (WGS) entry which is preliminary data.</text>
</comment>
<feature type="region of interest" description="Disordered" evidence="1">
    <location>
        <begin position="42"/>
        <end position="69"/>
    </location>
</feature>
<proteinExistence type="predicted"/>
<gene>
    <name evidence="2" type="ORF">F4X82_00165</name>
</gene>